<sequence length="238" mass="28066">MNFFKSSKKVAAVNNNNNEPIDPAQLRKALFESLSEADYNKHDIERLKKEDYAVTRYFKDDTQSTVDAIKSVLEWRKNYNLSDLKDTDFPEEYRKSEVFVKHGQDVDKNVMIYIRVKLFKKGEYPIEDVKKYLAFLLDRVDRETRGDGWALCFDCSDAGLSNVDMELLKFVVQALTSYFVENCRYVLIYEMPWILSSIWKIVKTWLPQEQRDAVKFANKKEMSNFIEEAQLPDFIKSQ</sequence>
<dbReference type="PROSITE" id="PS50191">
    <property type="entry name" value="CRAL_TRIO"/>
    <property type="match status" value="1"/>
</dbReference>
<feature type="domain" description="CRAL-TRIO" evidence="1">
    <location>
        <begin position="86"/>
        <end position="238"/>
    </location>
</feature>
<dbReference type="SMART" id="SM00516">
    <property type="entry name" value="SEC14"/>
    <property type="match status" value="1"/>
</dbReference>
<organism evidence="2">
    <name type="scientific">Aceria tosichella</name>
    <name type="common">wheat curl mite</name>
    <dbReference type="NCBI Taxonomy" id="561515"/>
    <lineage>
        <taxon>Eukaryota</taxon>
        <taxon>Metazoa</taxon>
        <taxon>Ecdysozoa</taxon>
        <taxon>Arthropoda</taxon>
        <taxon>Chelicerata</taxon>
        <taxon>Arachnida</taxon>
        <taxon>Acari</taxon>
        <taxon>Acariformes</taxon>
        <taxon>Trombidiformes</taxon>
        <taxon>Prostigmata</taxon>
        <taxon>Eupodina</taxon>
        <taxon>Eriophyoidea</taxon>
        <taxon>Eriophyidae</taxon>
        <taxon>Eriophyinae</taxon>
        <taxon>Aceriini</taxon>
        <taxon>Aceria</taxon>
    </lineage>
</organism>
<accession>A0A6G1SJ91</accession>
<gene>
    <name evidence="2" type="primary">Mospd2_7</name>
    <name evidence="2" type="ORF">g.3466</name>
</gene>
<dbReference type="GO" id="GO:0140284">
    <property type="term" value="C:endoplasmic reticulum-endosome membrane contact site"/>
    <property type="evidence" value="ECO:0007669"/>
    <property type="project" value="TreeGrafter"/>
</dbReference>
<evidence type="ECO:0000313" key="2">
    <source>
        <dbReference type="EMBL" id="MDE50237.1"/>
    </source>
</evidence>
<proteinExistence type="predicted"/>
<dbReference type="AlphaFoldDB" id="A0A6G1SJ91"/>
<dbReference type="PANTHER" id="PTHR46384:SF1">
    <property type="entry name" value="MOTILE SPERM DOMAIN-CONTAINING PROTEIN 2"/>
    <property type="match status" value="1"/>
</dbReference>
<evidence type="ECO:0000259" key="1">
    <source>
        <dbReference type="PROSITE" id="PS50191"/>
    </source>
</evidence>
<reference evidence="2" key="1">
    <citation type="submission" date="2018-10" db="EMBL/GenBank/DDBJ databases">
        <title>Transcriptome assembly of Aceria tosichella (Wheat curl mite) Type 2.</title>
        <authorList>
            <person name="Scully E.D."/>
            <person name="Geib S.M."/>
            <person name="Palmer N.A."/>
            <person name="Gupta A.K."/>
            <person name="Sarath G."/>
            <person name="Tatineni S."/>
        </authorList>
    </citation>
    <scope>NUCLEOTIDE SEQUENCE</scope>
    <source>
        <strain evidence="2">LincolnNE</strain>
    </source>
</reference>
<dbReference type="Gene3D" id="3.40.525.10">
    <property type="entry name" value="CRAL-TRIO lipid binding domain"/>
    <property type="match status" value="1"/>
</dbReference>
<dbReference type="InterPro" id="IPR036865">
    <property type="entry name" value="CRAL-TRIO_dom_sf"/>
</dbReference>
<protein>
    <submittedName>
        <fullName evidence="2">Motile sperm domain-containing protein 2</fullName>
    </submittedName>
</protein>
<dbReference type="GO" id="GO:0012505">
    <property type="term" value="C:endomembrane system"/>
    <property type="evidence" value="ECO:0007669"/>
    <property type="project" value="TreeGrafter"/>
</dbReference>
<dbReference type="InterPro" id="IPR053012">
    <property type="entry name" value="ER-organelle_contact"/>
</dbReference>
<dbReference type="CDD" id="cd00170">
    <property type="entry name" value="SEC14"/>
    <property type="match status" value="1"/>
</dbReference>
<dbReference type="Pfam" id="PF00650">
    <property type="entry name" value="CRAL_TRIO"/>
    <property type="match status" value="1"/>
</dbReference>
<name>A0A6G1SJ91_9ACAR</name>
<dbReference type="EMBL" id="GGYP01005466">
    <property type="protein sequence ID" value="MDE50237.1"/>
    <property type="molecule type" value="Transcribed_RNA"/>
</dbReference>
<dbReference type="PANTHER" id="PTHR46384">
    <property type="entry name" value="MOTILE SPERM DOMAIN-CONTAINING PROTEIN 2"/>
    <property type="match status" value="1"/>
</dbReference>
<dbReference type="InterPro" id="IPR001251">
    <property type="entry name" value="CRAL-TRIO_dom"/>
</dbReference>
<dbReference type="SUPFAM" id="SSF52087">
    <property type="entry name" value="CRAL/TRIO domain"/>
    <property type="match status" value="1"/>
</dbReference>